<dbReference type="GO" id="GO:0006508">
    <property type="term" value="P:proteolysis"/>
    <property type="evidence" value="ECO:0007669"/>
    <property type="project" value="UniProtKB-KW"/>
</dbReference>
<keyword evidence="2" id="KW-0645">Protease</keyword>
<keyword evidence="3" id="KW-0378">Hydrolase</keyword>
<dbReference type="PANTHER" id="PTHR48449:SF1">
    <property type="entry name" value="DUF1985 DOMAIN-CONTAINING PROTEIN"/>
    <property type="match status" value="1"/>
</dbReference>
<feature type="compositionally biased region" description="Basic residues" evidence="4">
    <location>
        <begin position="37"/>
        <end position="47"/>
    </location>
</feature>
<dbReference type="Pfam" id="PF02902">
    <property type="entry name" value="Peptidase_C48"/>
    <property type="match status" value="1"/>
</dbReference>
<evidence type="ECO:0000256" key="4">
    <source>
        <dbReference type="SAM" id="MobiDB-lite"/>
    </source>
</evidence>
<comment type="caution">
    <text evidence="6">The sequence shown here is derived from an EMBL/GenBank/DDBJ whole genome shotgun (WGS) entry which is preliminary data.</text>
</comment>
<evidence type="ECO:0000313" key="6">
    <source>
        <dbReference type="EMBL" id="CAA0807393.1"/>
    </source>
</evidence>
<keyword evidence="7" id="KW-1185">Reference proteome</keyword>
<dbReference type="InterPro" id="IPR003653">
    <property type="entry name" value="Peptidase_C48_C"/>
</dbReference>
<evidence type="ECO:0000256" key="2">
    <source>
        <dbReference type="ARBA" id="ARBA00022670"/>
    </source>
</evidence>
<dbReference type="OrthoDB" id="1302742at2759"/>
<proteinExistence type="inferred from homology"/>
<feature type="compositionally biased region" description="Basic and acidic residues" evidence="4">
    <location>
        <begin position="54"/>
        <end position="71"/>
    </location>
</feature>
<name>A0A9N7MJ31_STRHE</name>
<evidence type="ECO:0000259" key="5">
    <source>
        <dbReference type="PROSITE" id="PS50600"/>
    </source>
</evidence>
<reference evidence="6" key="1">
    <citation type="submission" date="2019-12" db="EMBL/GenBank/DDBJ databases">
        <authorList>
            <person name="Scholes J."/>
        </authorList>
    </citation>
    <scope>NUCLEOTIDE SEQUENCE</scope>
</reference>
<gene>
    <name evidence="6" type="ORF">SHERM_10126</name>
</gene>
<dbReference type="InterPro" id="IPR038765">
    <property type="entry name" value="Papain-like_cys_pep_sf"/>
</dbReference>
<dbReference type="AlphaFoldDB" id="A0A9N7MJ31"/>
<feature type="domain" description="Ubiquitin-like protease family profile" evidence="5">
    <location>
        <begin position="444"/>
        <end position="653"/>
    </location>
</feature>
<protein>
    <recommendedName>
        <fullName evidence="5">Ubiquitin-like protease family profile domain-containing protein</fullName>
    </recommendedName>
</protein>
<dbReference type="PANTHER" id="PTHR48449">
    <property type="entry name" value="DUF1985 DOMAIN-CONTAINING PROTEIN"/>
    <property type="match status" value="1"/>
</dbReference>
<dbReference type="Gene3D" id="3.40.395.10">
    <property type="entry name" value="Adenoviral Proteinase, Chain A"/>
    <property type="match status" value="1"/>
</dbReference>
<comment type="similarity">
    <text evidence="1">Belongs to the peptidase C48 family.</text>
</comment>
<dbReference type="EMBL" id="CACSLK010001140">
    <property type="protein sequence ID" value="CAA0807393.1"/>
    <property type="molecule type" value="Genomic_DNA"/>
</dbReference>
<dbReference type="PROSITE" id="PS50600">
    <property type="entry name" value="ULP_PROTEASE"/>
    <property type="match status" value="1"/>
</dbReference>
<evidence type="ECO:0000313" key="7">
    <source>
        <dbReference type="Proteomes" id="UP001153555"/>
    </source>
</evidence>
<sequence length="709" mass="81294">MKPTGTSKELGKSRHIRQSANPDSDDFQSDHGEFHHKDARRPQKRKIPNATEAEESRDPNYHAEDETHAVVDDSEGNLSDEYEDEQISGMKFSKKRKDGIQQGRHFKKKRTKDSRAVENTTGDSPIGKVFKEWELIIPNPRDLNVKVLNSNDNSRNDSTIGEIKRMLSVDQLDLFRESAFGKFLDLPHCKVQNQLVNQILLREVHQSRSDELWLDFGGRLFRFGIEEFALNAPEPTIVATRTKSEALMKLAADRNVPEPTIVATRTKSEALMKLAADRIREPSPPVCGDMFDQADIFSPLTTQFLEEVDRSTEEKLRNASKANEPEITTKVVHEMATRELGKKNEAEPSCYDVVLVPNPQTTHMGTSKTTEKLKKRRCVRKGILRTKSCPFDVDFWEEPERTNDFVKWYMTGMLKTARKFKDGYIRYGVRTKVLNPPFDFNVAVICDKNWFCTLYESGCFLDSSHMDVLFYYLRKIGVHGTSAEVRYTTTDVMFDQHIKSLYAIYLSQSCNTALCSVHDIVTDYILGYRLICGKSWFDVDHILFPMHVQVNGIGHWILGILTFNNMKFWVYNSYRSVEVDEIVLESVQAYVRLLPIFLALVKFYEKRIDVNTNAGGRIPTDVNSPFEVLMAANIPQQMESDCGIFIASYAEHFITDVDITTKKFNVDIERQRYTYLLYTHGTTKQSNGYQSDDDPPGSMPDDVRFSLLA</sequence>
<dbReference type="Proteomes" id="UP001153555">
    <property type="component" value="Unassembled WGS sequence"/>
</dbReference>
<organism evidence="6 7">
    <name type="scientific">Striga hermonthica</name>
    <name type="common">Purple witchweed</name>
    <name type="synonym">Buchnera hermonthica</name>
    <dbReference type="NCBI Taxonomy" id="68872"/>
    <lineage>
        <taxon>Eukaryota</taxon>
        <taxon>Viridiplantae</taxon>
        <taxon>Streptophyta</taxon>
        <taxon>Embryophyta</taxon>
        <taxon>Tracheophyta</taxon>
        <taxon>Spermatophyta</taxon>
        <taxon>Magnoliopsida</taxon>
        <taxon>eudicotyledons</taxon>
        <taxon>Gunneridae</taxon>
        <taxon>Pentapetalae</taxon>
        <taxon>asterids</taxon>
        <taxon>lamiids</taxon>
        <taxon>Lamiales</taxon>
        <taxon>Orobanchaceae</taxon>
        <taxon>Buchnereae</taxon>
        <taxon>Striga</taxon>
    </lineage>
</organism>
<feature type="region of interest" description="Disordered" evidence="4">
    <location>
        <begin position="1"/>
        <end position="123"/>
    </location>
</feature>
<accession>A0A9N7MJ31</accession>
<feature type="compositionally biased region" description="Acidic residues" evidence="4">
    <location>
        <begin position="72"/>
        <end position="86"/>
    </location>
</feature>
<evidence type="ECO:0000256" key="1">
    <source>
        <dbReference type="ARBA" id="ARBA00005234"/>
    </source>
</evidence>
<dbReference type="SUPFAM" id="SSF54001">
    <property type="entry name" value="Cysteine proteinases"/>
    <property type="match status" value="1"/>
</dbReference>
<dbReference type="GO" id="GO:0008234">
    <property type="term" value="F:cysteine-type peptidase activity"/>
    <property type="evidence" value="ECO:0007669"/>
    <property type="project" value="InterPro"/>
</dbReference>
<evidence type="ECO:0000256" key="3">
    <source>
        <dbReference type="ARBA" id="ARBA00022801"/>
    </source>
</evidence>